<name>T0HY42_9SPHN</name>
<reference evidence="1 2" key="1">
    <citation type="journal article" date="2013" name="Genome Announc.">
        <title>Draft Genome Sequence of Sphingobium quisquiliarum Strain P25T, a Novel Hexachlorocyclohexane (HCH)-Degrading Bacterium Isolated from an HCH Dumpsite.</title>
        <authorList>
            <person name="Kumar Singh A."/>
            <person name="Sangwan N."/>
            <person name="Sharma A."/>
            <person name="Gupta V."/>
            <person name="Khurana J.P."/>
            <person name="Lal R."/>
        </authorList>
    </citation>
    <scope>NUCLEOTIDE SEQUENCE [LARGE SCALE GENOMIC DNA]</scope>
    <source>
        <strain evidence="1 2">P25</strain>
    </source>
</reference>
<organism evidence="1 2">
    <name type="scientific">Sphingobium quisquiliarum P25</name>
    <dbReference type="NCBI Taxonomy" id="1329909"/>
    <lineage>
        <taxon>Bacteria</taxon>
        <taxon>Pseudomonadati</taxon>
        <taxon>Pseudomonadota</taxon>
        <taxon>Alphaproteobacteria</taxon>
        <taxon>Sphingomonadales</taxon>
        <taxon>Sphingomonadaceae</taxon>
        <taxon>Sphingobium</taxon>
    </lineage>
</organism>
<dbReference type="Proteomes" id="UP000015525">
    <property type="component" value="Unassembled WGS sequence"/>
</dbReference>
<accession>T0HY42</accession>
<proteinExistence type="predicted"/>
<dbReference type="PATRIC" id="fig|1329909.3.peg.2757"/>
<gene>
    <name evidence="1" type="ORF">L288_14370</name>
</gene>
<comment type="caution">
    <text evidence="1">The sequence shown here is derived from an EMBL/GenBank/DDBJ whole genome shotgun (WGS) entry which is preliminary data.</text>
</comment>
<keyword evidence="2" id="KW-1185">Reference proteome</keyword>
<dbReference type="AlphaFoldDB" id="T0HY42"/>
<dbReference type="EMBL" id="ATHO01000130">
    <property type="protein sequence ID" value="EQB04260.1"/>
    <property type="molecule type" value="Genomic_DNA"/>
</dbReference>
<protein>
    <submittedName>
        <fullName evidence="1">Uncharacterized protein</fullName>
    </submittedName>
</protein>
<evidence type="ECO:0000313" key="1">
    <source>
        <dbReference type="EMBL" id="EQB04260.1"/>
    </source>
</evidence>
<evidence type="ECO:0000313" key="2">
    <source>
        <dbReference type="Proteomes" id="UP000015525"/>
    </source>
</evidence>
<sequence>MIFSSFDRGIPRIGDSLRRFLFQNMDDINGICKAMPAEA</sequence>